<dbReference type="InterPro" id="IPR027417">
    <property type="entry name" value="P-loop_NTPase"/>
</dbReference>
<feature type="repeat" description="WD" evidence="3">
    <location>
        <begin position="597"/>
        <end position="638"/>
    </location>
</feature>
<feature type="repeat" description="WD" evidence="3">
    <location>
        <begin position="681"/>
        <end position="722"/>
    </location>
</feature>
<reference evidence="5" key="1">
    <citation type="journal article" date="2020" name="Stud. Mycol.">
        <title>101 Dothideomycetes genomes: a test case for predicting lifestyles and emergence of pathogens.</title>
        <authorList>
            <person name="Haridas S."/>
            <person name="Albert R."/>
            <person name="Binder M."/>
            <person name="Bloem J."/>
            <person name="Labutti K."/>
            <person name="Salamov A."/>
            <person name="Andreopoulos B."/>
            <person name="Baker S."/>
            <person name="Barry K."/>
            <person name="Bills G."/>
            <person name="Bluhm B."/>
            <person name="Cannon C."/>
            <person name="Castanera R."/>
            <person name="Culley D."/>
            <person name="Daum C."/>
            <person name="Ezra D."/>
            <person name="Gonzalez J."/>
            <person name="Henrissat B."/>
            <person name="Kuo A."/>
            <person name="Liang C."/>
            <person name="Lipzen A."/>
            <person name="Lutzoni F."/>
            <person name="Magnuson J."/>
            <person name="Mondo S."/>
            <person name="Nolan M."/>
            <person name="Ohm R."/>
            <person name="Pangilinan J."/>
            <person name="Park H.-J."/>
            <person name="Ramirez L."/>
            <person name="Alfaro M."/>
            <person name="Sun H."/>
            <person name="Tritt A."/>
            <person name="Yoshinaga Y."/>
            <person name="Zwiers L.-H."/>
            <person name="Turgeon B."/>
            <person name="Goodwin S."/>
            <person name="Spatafora J."/>
            <person name="Crous P."/>
            <person name="Grigoriev I."/>
        </authorList>
    </citation>
    <scope>NUCLEOTIDE SEQUENCE</scope>
    <source>
        <strain evidence="5">CBS 260.36</strain>
    </source>
</reference>
<dbReference type="PROSITE" id="PS50082">
    <property type="entry name" value="WD_REPEATS_2"/>
    <property type="match status" value="6"/>
</dbReference>
<dbReference type="Gene3D" id="3.40.50.300">
    <property type="entry name" value="P-loop containing nucleotide triphosphate hydrolases"/>
    <property type="match status" value="1"/>
</dbReference>
<feature type="repeat" description="WD" evidence="3">
    <location>
        <begin position="639"/>
        <end position="680"/>
    </location>
</feature>
<keyword evidence="1 3" id="KW-0853">WD repeat</keyword>
<dbReference type="SUPFAM" id="SSF52540">
    <property type="entry name" value="P-loop containing nucleoside triphosphate hydrolases"/>
    <property type="match status" value="1"/>
</dbReference>
<comment type="caution">
    <text evidence="5">The sequence shown here is derived from an EMBL/GenBank/DDBJ whole genome shotgun (WGS) entry which is preliminary data.</text>
</comment>
<dbReference type="PROSITE" id="PS00678">
    <property type="entry name" value="WD_REPEATS_1"/>
    <property type="match status" value="3"/>
</dbReference>
<evidence type="ECO:0000256" key="3">
    <source>
        <dbReference type="PROSITE-ProRule" id="PRU00221"/>
    </source>
</evidence>
<evidence type="ECO:0000256" key="2">
    <source>
        <dbReference type="ARBA" id="ARBA00022737"/>
    </source>
</evidence>
<dbReference type="SUPFAM" id="SSF50978">
    <property type="entry name" value="WD40 repeat-like"/>
    <property type="match status" value="1"/>
</dbReference>
<sequence>KLPTVPQAAFNAFERQDKPGCLEGTRVELLRLIDQWIFSDHESCVFWLNGVAGTGKSTIALTLCRELVKKGCLGASFFFSRNQNETSTARRFFTTIASLLALHFPQGLDTHIRKAIEARPDIQVLTLKDQWSVLIKEAMMKCDAGFQTIAIVVDALDECEEDGSIKAIISAFTEANLISNFKLRIVITSRPELPVRAGFHDSPPRLHNAFTLHHIPRNTVDADIAIYCCHRLAMIARGSSEPRRSWPPAGLVEKIVHLSAGLFIYASTVCLWVEEDETTDSQTSLEKIVRLFDGERPTTLMAGDTTILDQLYLEILEQAVIRTTGARRSMLCNCITKILGWILVLAHPIPLSALARLVREDLSSIKRWLERLHSLVRVLPVADGEIVLQFHHPSFRDFLLDQTRCTNEAFRIDWNQSHHELYRHSMDLLLTPDILHRDMCNARLPGTRASASTAAFLWKTVKPEVLYSCVNWPYHKLSSGKKLQDDDEDYKFLKINFLYWIETLSWIGWISRVVDQISSLIHMTDVILVRSFLVDARRFLVYNISIAAHVPLQIYASALVFAPSESIVRKTFHKHIPRWISILPQFNTNWTSELLIFEPHETPISAVCCSPKSTTVASASEDGIINIWNAQNGNVSYSFRGHRRHINCLCFSTDGLFLASASDDNTARVWSIDNGEMIHDLNGHSDKVQVVKFSPDGRQIASASRDRTMRLWDARSGEMTNVLQGHDAQFLTIDFSLDGASIMSDSSDDTVRIWDVKNGHQVQVLRKGQQGAGANIRQTWKARLSPDGRMVAAVLCPGLAALWDVRSGRTIKRFRDIGASMLAVCFSPDGTMLAIASWMAKVDIWNIQDGKRKKKLRFLPSFFSNTLNTLAVRITASRLMFPNIGRDCLALAEDVVSFSPDNKLVATASSNRGICIWNVLNGELVDVFKCEIMKAIAWSADGRLLISISYNQLAVVWELNT</sequence>
<dbReference type="InterPro" id="IPR015943">
    <property type="entry name" value="WD40/YVTN_repeat-like_dom_sf"/>
</dbReference>
<dbReference type="Gene3D" id="2.130.10.10">
    <property type="entry name" value="YVTN repeat-like/Quinoprotein amine dehydrogenase"/>
    <property type="match status" value="3"/>
</dbReference>
<dbReference type="PROSITE" id="PS50294">
    <property type="entry name" value="WD_REPEATS_REGION"/>
    <property type="match status" value="4"/>
</dbReference>
<feature type="domain" description="Nephrocystin 3-like N-terminal" evidence="4">
    <location>
        <begin position="34"/>
        <end position="190"/>
    </location>
</feature>
<protein>
    <recommendedName>
        <fullName evidence="4">Nephrocystin 3-like N-terminal domain-containing protein</fullName>
    </recommendedName>
</protein>
<dbReference type="Pfam" id="PF24883">
    <property type="entry name" value="NPHP3_N"/>
    <property type="match status" value="1"/>
</dbReference>
<evidence type="ECO:0000256" key="1">
    <source>
        <dbReference type="ARBA" id="ARBA00022574"/>
    </source>
</evidence>
<gene>
    <name evidence="5" type="ORF">K461DRAFT_217221</name>
</gene>
<dbReference type="InterPro" id="IPR020472">
    <property type="entry name" value="WD40_PAC1"/>
</dbReference>
<name>A0A9P4IYX1_9PEZI</name>
<dbReference type="EMBL" id="ML996088">
    <property type="protein sequence ID" value="KAF2151494.1"/>
    <property type="molecule type" value="Genomic_DNA"/>
</dbReference>
<dbReference type="AlphaFoldDB" id="A0A9P4IYX1"/>
<dbReference type="InterPro" id="IPR050505">
    <property type="entry name" value="WDR55/POC1"/>
</dbReference>
<feature type="non-terminal residue" evidence="5">
    <location>
        <position position="1"/>
    </location>
</feature>
<dbReference type="InterPro" id="IPR056884">
    <property type="entry name" value="NPHP3-like_N"/>
</dbReference>
<feature type="non-terminal residue" evidence="5">
    <location>
        <position position="961"/>
    </location>
</feature>
<dbReference type="PANTHER" id="PTHR44019">
    <property type="entry name" value="WD REPEAT-CONTAINING PROTEIN 55"/>
    <property type="match status" value="1"/>
</dbReference>
<keyword evidence="2" id="KW-0677">Repeat</keyword>
<organism evidence="5 6">
    <name type="scientific">Myriangium duriaei CBS 260.36</name>
    <dbReference type="NCBI Taxonomy" id="1168546"/>
    <lineage>
        <taxon>Eukaryota</taxon>
        <taxon>Fungi</taxon>
        <taxon>Dikarya</taxon>
        <taxon>Ascomycota</taxon>
        <taxon>Pezizomycotina</taxon>
        <taxon>Dothideomycetes</taxon>
        <taxon>Dothideomycetidae</taxon>
        <taxon>Myriangiales</taxon>
        <taxon>Myriangiaceae</taxon>
        <taxon>Myriangium</taxon>
    </lineage>
</organism>
<evidence type="ECO:0000313" key="6">
    <source>
        <dbReference type="Proteomes" id="UP000799439"/>
    </source>
</evidence>
<dbReference type="InterPro" id="IPR001680">
    <property type="entry name" value="WD40_rpt"/>
</dbReference>
<dbReference type="OrthoDB" id="674604at2759"/>
<feature type="repeat" description="WD" evidence="3">
    <location>
        <begin position="723"/>
        <end position="764"/>
    </location>
</feature>
<feature type="repeat" description="WD" evidence="3">
    <location>
        <begin position="896"/>
        <end position="927"/>
    </location>
</feature>
<evidence type="ECO:0000313" key="5">
    <source>
        <dbReference type="EMBL" id="KAF2151494.1"/>
    </source>
</evidence>
<dbReference type="Proteomes" id="UP000799439">
    <property type="component" value="Unassembled WGS sequence"/>
</dbReference>
<dbReference type="InterPro" id="IPR019775">
    <property type="entry name" value="WD40_repeat_CS"/>
</dbReference>
<dbReference type="Pfam" id="PF00400">
    <property type="entry name" value="WD40"/>
    <property type="match status" value="5"/>
</dbReference>
<evidence type="ECO:0000259" key="4">
    <source>
        <dbReference type="Pfam" id="PF24883"/>
    </source>
</evidence>
<proteinExistence type="predicted"/>
<dbReference type="CDD" id="cd00200">
    <property type="entry name" value="WD40"/>
    <property type="match status" value="1"/>
</dbReference>
<keyword evidence="6" id="KW-1185">Reference proteome</keyword>
<dbReference type="SMART" id="SM00320">
    <property type="entry name" value="WD40"/>
    <property type="match status" value="8"/>
</dbReference>
<accession>A0A9P4IYX1</accession>
<dbReference type="PRINTS" id="PR00320">
    <property type="entry name" value="GPROTEINBRPT"/>
</dbReference>
<dbReference type="PANTHER" id="PTHR44019:SF8">
    <property type="entry name" value="POC1 CENTRIOLAR PROTEIN HOMOLOG"/>
    <property type="match status" value="1"/>
</dbReference>
<feature type="repeat" description="WD" evidence="3">
    <location>
        <begin position="933"/>
        <end position="961"/>
    </location>
</feature>
<dbReference type="InterPro" id="IPR036322">
    <property type="entry name" value="WD40_repeat_dom_sf"/>
</dbReference>